<dbReference type="RefSeq" id="WP_279964543.1">
    <property type="nucleotide sequence ID" value="NZ_CP122537.1"/>
</dbReference>
<evidence type="ECO:0000313" key="2">
    <source>
        <dbReference type="EMBL" id="WGH77923.1"/>
    </source>
</evidence>
<sequence length="71" mass="7175">MAALVWIGAALTVAGLAALLACIVVAARARREGLEGAAMEARLRKLVAWNLGALALSGIGLMMVVAGLFLG</sequence>
<reference evidence="2 3" key="1">
    <citation type="submission" date="2023-04" db="EMBL/GenBank/DDBJ databases">
        <title>Jannaschia ovalis sp. nov., a marine bacterium isolated from sea tidal flat.</title>
        <authorList>
            <person name="Kwon D.Y."/>
            <person name="Kim J.-J."/>
        </authorList>
    </citation>
    <scope>NUCLEOTIDE SEQUENCE [LARGE SCALE GENOMIC DNA]</scope>
    <source>
        <strain evidence="2 3">GRR-S6-38</strain>
    </source>
</reference>
<feature type="transmembrane region" description="Helical" evidence="1">
    <location>
        <begin position="47"/>
        <end position="70"/>
    </location>
</feature>
<evidence type="ECO:0000313" key="3">
    <source>
        <dbReference type="Proteomes" id="UP001243420"/>
    </source>
</evidence>
<keyword evidence="1" id="KW-1133">Transmembrane helix</keyword>
<proteinExistence type="predicted"/>
<dbReference type="Proteomes" id="UP001243420">
    <property type="component" value="Chromosome"/>
</dbReference>
<protein>
    <submittedName>
        <fullName evidence="2">Uncharacterized protein</fullName>
    </submittedName>
</protein>
<organism evidence="2 3">
    <name type="scientific">Jannaschia ovalis</name>
    <dbReference type="NCBI Taxonomy" id="3038773"/>
    <lineage>
        <taxon>Bacteria</taxon>
        <taxon>Pseudomonadati</taxon>
        <taxon>Pseudomonadota</taxon>
        <taxon>Alphaproteobacteria</taxon>
        <taxon>Rhodobacterales</taxon>
        <taxon>Roseobacteraceae</taxon>
        <taxon>Jannaschia</taxon>
    </lineage>
</organism>
<dbReference type="EMBL" id="CP122537">
    <property type="protein sequence ID" value="WGH77923.1"/>
    <property type="molecule type" value="Genomic_DNA"/>
</dbReference>
<feature type="transmembrane region" description="Helical" evidence="1">
    <location>
        <begin position="6"/>
        <end position="27"/>
    </location>
</feature>
<name>A0ABY8LCK6_9RHOB</name>
<gene>
    <name evidence="2" type="ORF">P8627_12890</name>
</gene>
<keyword evidence="3" id="KW-1185">Reference proteome</keyword>
<evidence type="ECO:0000256" key="1">
    <source>
        <dbReference type="SAM" id="Phobius"/>
    </source>
</evidence>
<keyword evidence="1" id="KW-0812">Transmembrane</keyword>
<keyword evidence="1" id="KW-0472">Membrane</keyword>
<accession>A0ABY8LCK6</accession>